<accession>A0A4U8TEI8</accession>
<dbReference type="AlphaFoldDB" id="A0A4U8TEI8"/>
<dbReference type="Gene3D" id="3.30.70.100">
    <property type="match status" value="1"/>
</dbReference>
<feature type="domain" description="ABM" evidence="1">
    <location>
        <begin position="3"/>
        <end position="58"/>
    </location>
</feature>
<evidence type="ECO:0000259" key="1">
    <source>
        <dbReference type="Pfam" id="PF03992"/>
    </source>
</evidence>
<dbReference type="SUPFAM" id="SSF54909">
    <property type="entry name" value="Dimeric alpha+beta barrel"/>
    <property type="match status" value="1"/>
</dbReference>
<organism evidence="2 3">
    <name type="scientific">Helicobacter trogontum</name>
    <dbReference type="NCBI Taxonomy" id="50960"/>
    <lineage>
        <taxon>Bacteria</taxon>
        <taxon>Pseudomonadati</taxon>
        <taxon>Campylobacterota</taxon>
        <taxon>Epsilonproteobacteria</taxon>
        <taxon>Campylobacterales</taxon>
        <taxon>Helicobacteraceae</taxon>
        <taxon>Helicobacter</taxon>
    </lineage>
</organism>
<dbReference type="EMBL" id="JRPK02000024">
    <property type="protein sequence ID" value="TLD97107.1"/>
    <property type="molecule type" value="Genomic_DNA"/>
</dbReference>
<protein>
    <recommendedName>
        <fullName evidence="1">ABM domain-containing protein</fullName>
    </recommendedName>
</protein>
<dbReference type="InterPro" id="IPR007138">
    <property type="entry name" value="ABM_dom"/>
</dbReference>
<evidence type="ECO:0000313" key="2">
    <source>
        <dbReference type="EMBL" id="TLD97107.1"/>
    </source>
</evidence>
<evidence type="ECO:0000313" key="3">
    <source>
        <dbReference type="Proteomes" id="UP000029861"/>
    </source>
</evidence>
<name>A0A4U8TEI8_9HELI</name>
<comment type="caution">
    <text evidence="2">The sequence shown here is derived from an EMBL/GenBank/DDBJ whole genome shotgun (WGS) entry which is preliminary data.</text>
</comment>
<dbReference type="RefSeq" id="WP_104742282.1">
    <property type="nucleotide sequence ID" value="NZ_BAAFHN010000021.1"/>
</dbReference>
<sequence length="85" mass="10271">MCYPKPQSRDEFIRIALEFKELSQQTEGCIHYEVNLETSYERILFIEEWENHEILDLHIARQLDLLDQLKDLSEKPAEVIFYKNL</sequence>
<dbReference type="Pfam" id="PF03992">
    <property type="entry name" value="ABM"/>
    <property type="match status" value="1"/>
</dbReference>
<gene>
    <name evidence="2" type="ORF">LS80_007240</name>
</gene>
<reference evidence="2 3" key="1">
    <citation type="journal article" date="2014" name="Genome Announc.">
        <title>Draft genome sequences of eight enterohepatic helicobacter species isolated from both laboratory and wild rodents.</title>
        <authorList>
            <person name="Sheh A."/>
            <person name="Shen Z."/>
            <person name="Fox J.G."/>
        </authorList>
    </citation>
    <scope>NUCLEOTIDE SEQUENCE [LARGE SCALE GENOMIC DNA]</scope>
    <source>
        <strain evidence="2 3">ATCC 49310</strain>
    </source>
</reference>
<proteinExistence type="predicted"/>
<dbReference type="InterPro" id="IPR011008">
    <property type="entry name" value="Dimeric_a/b-barrel"/>
</dbReference>
<dbReference type="Proteomes" id="UP000029861">
    <property type="component" value="Unassembled WGS sequence"/>
</dbReference>